<accession>A0A3A4RDW2</accession>
<dbReference type="AlphaFoldDB" id="A0A3A4RDW2"/>
<organism evidence="1 2">
    <name type="scientific">Candidatus Auribacter fodinae</name>
    <dbReference type="NCBI Taxonomy" id="2093366"/>
    <lineage>
        <taxon>Bacteria</taxon>
        <taxon>Pseudomonadati</taxon>
        <taxon>Candidatus Auribacterota</taxon>
        <taxon>Candidatus Auribacteria</taxon>
        <taxon>Candidatus Auribacterales</taxon>
        <taxon>Candidatus Auribacteraceae</taxon>
        <taxon>Candidatus Auribacter</taxon>
    </lineage>
</organism>
<proteinExistence type="predicted"/>
<reference evidence="1 2" key="1">
    <citation type="journal article" date="2017" name="ISME J.">
        <title>Energy and carbon metabolisms in a deep terrestrial subsurface fluid microbial community.</title>
        <authorList>
            <person name="Momper L."/>
            <person name="Jungbluth S.P."/>
            <person name="Lee M.D."/>
            <person name="Amend J.P."/>
        </authorList>
    </citation>
    <scope>NUCLEOTIDE SEQUENCE [LARGE SCALE GENOMIC DNA]</scope>
    <source>
        <strain evidence="1">SURF_26</strain>
    </source>
</reference>
<comment type="caution">
    <text evidence="1">The sequence shown here is derived from an EMBL/GenBank/DDBJ whole genome shotgun (WGS) entry which is preliminary data.</text>
</comment>
<dbReference type="Proteomes" id="UP000266426">
    <property type="component" value="Unassembled WGS sequence"/>
</dbReference>
<evidence type="ECO:0000313" key="2">
    <source>
        <dbReference type="Proteomes" id="UP000266426"/>
    </source>
</evidence>
<dbReference type="EMBL" id="QZJZ01000020">
    <property type="protein sequence ID" value="RJP60907.1"/>
    <property type="molecule type" value="Genomic_DNA"/>
</dbReference>
<protein>
    <submittedName>
        <fullName evidence="1">DUF2924 domain-containing protein</fullName>
    </submittedName>
</protein>
<dbReference type="Pfam" id="PF11149">
    <property type="entry name" value="DUF2924"/>
    <property type="match status" value="1"/>
</dbReference>
<gene>
    <name evidence="1" type="ORF">C4541_03170</name>
</gene>
<sequence>MNDSIVKQIGELQSLTTQQLKERWKTLFRKEPPEYSRAILIKRLAYRIQEIKFGGVSLSIRKKLNDSLTKADCDQFGIPRKKFDRNLPVVGTRLIREWQGKRYEVTVCRGGFEYNGKMYRSLTSVAKTITGSQWNGPAFFGLRTK</sequence>
<dbReference type="InterPro" id="IPR021322">
    <property type="entry name" value="DUF2924"/>
</dbReference>
<evidence type="ECO:0000313" key="1">
    <source>
        <dbReference type="EMBL" id="RJP60907.1"/>
    </source>
</evidence>
<name>A0A3A4RDW2_9BACT</name>